<dbReference type="EMBL" id="RQGD01000046">
    <property type="protein sequence ID" value="TGL56498.1"/>
    <property type="molecule type" value="Genomic_DNA"/>
</dbReference>
<protein>
    <submittedName>
        <fullName evidence="1">Uncharacterized protein</fullName>
    </submittedName>
</protein>
<dbReference type="AlphaFoldDB" id="A0A4R9JY10"/>
<gene>
    <name evidence="1" type="ORF">EHQ58_17935</name>
</gene>
<evidence type="ECO:0000313" key="2">
    <source>
        <dbReference type="Proteomes" id="UP000297693"/>
    </source>
</evidence>
<organism evidence="1 2">
    <name type="scientific">Leptospira ognonensis</name>
    <dbReference type="NCBI Taxonomy" id="2484945"/>
    <lineage>
        <taxon>Bacteria</taxon>
        <taxon>Pseudomonadati</taxon>
        <taxon>Spirochaetota</taxon>
        <taxon>Spirochaetia</taxon>
        <taxon>Leptospirales</taxon>
        <taxon>Leptospiraceae</taxon>
        <taxon>Leptospira</taxon>
    </lineage>
</organism>
<comment type="caution">
    <text evidence="1">The sequence shown here is derived from an EMBL/GenBank/DDBJ whole genome shotgun (WGS) entry which is preliminary data.</text>
</comment>
<dbReference type="RefSeq" id="WP_135625417.1">
    <property type="nucleotide sequence ID" value="NZ_RQGD01000046.1"/>
</dbReference>
<sequence length="129" mass="14748">MEHFTNFNAKDFLKSLFIITFCLNFGYQKIVDNEANCGVLGAPESGCPYAFLDHANGLNVDHELGEDGEHTDHVCLSCPCNLLLSVSWDLNLYHVYVQLNRVYILIPPPEFRNLETEKGYFRPPRHITT</sequence>
<dbReference type="Proteomes" id="UP000297693">
    <property type="component" value="Unassembled WGS sequence"/>
</dbReference>
<evidence type="ECO:0000313" key="1">
    <source>
        <dbReference type="EMBL" id="TGL56498.1"/>
    </source>
</evidence>
<name>A0A4R9JY10_9LEPT</name>
<proteinExistence type="predicted"/>
<accession>A0A4R9JY10</accession>
<reference evidence="1" key="1">
    <citation type="journal article" date="2019" name="PLoS Negl. Trop. Dis.">
        <title>Revisiting the worldwide diversity of Leptospira species in the environment.</title>
        <authorList>
            <person name="Vincent A.T."/>
            <person name="Schiettekatte O."/>
            <person name="Bourhy P."/>
            <person name="Veyrier F.J."/>
            <person name="Picardeau M."/>
        </authorList>
    </citation>
    <scope>NUCLEOTIDE SEQUENCE [LARGE SCALE GENOMIC DNA]</scope>
    <source>
        <strain evidence="1">201702476</strain>
    </source>
</reference>
<keyword evidence="2" id="KW-1185">Reference proteome</keyword>
<dbReference type="OrthoDB" id="335292at2"/>